<evidence type="ECO:0000313" key="4">
    <source>
        <dbReference type="RefSeq" id="XP_012935783.1"/>
    </source>
</evidence>
<proteinExistence type="inferred from homology"/>
<protein>
    <submittedName>
        <fullName evidence="4">CDK5 regulatory subunit-associated protein 3</fullName>
    </submittedName>
</protein>
<dbReference type="Proteomes" id="UP000694888">
    <property type="component" value="Unplaced"/>
</dbReference>
<reference evidence="4" key="1">
    <citation type="submission" date="2025-08" db="UniProtKB">
        <authorList>
            <consortium name="RefSeq"/>
        </authorList>
    </citation>
    <scope>IDENTIFICATION</scope>
</reference>
<dbReference type="GeneID" id="101863884"/>
<gene>
    <name evidence="4" type="primary">LOC101863884</name>
</gene>
<evidence type="ECO:0000256" key="1">
    <source>
        <dbReference type="ARBA" id="ARBA00007478"/>
    </source>
</evidence>
<evidence type="ECO:0000256" key="2">
    <source>
        <dbReference type="SAM" id="MobiDB-lite"/>
    </source>
</evidence>
<evidence type="ECO:0000313" key="3">
    <source>
        <dbReference type="Proteomes" id="UP000694888"/>
    </source>
</evidence>
<name>A0ABM0ZW60_APLCA</name>
<dbReference type="InterPro" id="IPR008491">
    <property type="entry name" value="CDK5RAP3"/>
</dbReference>
<accession>A0ABM0ZW60</accession>
<keyword evidence="3" id="KW-1185">Reference proteome</keyword>
<feature type="region of interest" description="Disordered" evidence="2">
    <location>
        <begin position="336"/>
        <end position="356"/>
    </location>
</feature>
<comment type="similarity">
    <text evidence="1">Belongs to the CDK5RAP3 family.</text>
</comment>
<dbReference type="PANTHER" id="PTHR14894">
    <property type="entry name" value="CDK5 REGULATORY SUBUNIT-ASSOCIATED PROTEIN 3"/>
    <property type="match status" value="1"/>
</dbReference>
<dbReference type="Pfam" id="PF05600">
    <property type="entry name" value="CDK5RAP3"/>
    <property type="match status" value="1"/>
</dbReference>
<sequence length="523" mass="58308">MAQKSLEALPIDIHFNKLLDWLTNRRHCTQQCQAILTGIREKQVKAKEHTEEDGHMTAEVKELLSIPQLNYFQVKRLFDLLKVTEAGKKNLIGQFTVQCMKDWSEILKLYEKDGTYLAESAQAIVRNVNYEVPAVKKQISKCQQTQKDCLRKENEYTASAADLRKQYTSSCQQIGIEGVKIKTELAGLVKDLPKELSKFAESARSLNDAVQFYDSFTKFVINDEKVSDSNLLLLKHILSRGNTTTFEWKTGRVPSHVEDQDISIDLSDEQEVGAGGPEDIDWGGQDGAEAIDFGDSIDFDIGDITVESGGVLAADGEVVLENPDIDAIDWGAVDDVTTPGAGSSAETGSSDTATGKDALSIIDNPETRNVFIDDLLELQAFLSQRSNEMSHGNTDANHLASAPSEVHIDADKVTSMLTQVKDILDQLTSVQMQHLMLIRDSPRYVDRLRDSLRQKLIIADKMALSERETVAVRHEAVEEEEGLKPQLDALRKQTKVLKTQLEAEISKKYNDRKVNIIGEINTL</sequence>
<dbReference type="PANTHER" id="PTHR14894:SF0">
    <property type="entry name" value="CDK5 REGULATORY SUBUNIT-ASSOCIATED PROTEIN 3"/>
    <property type="match status" value="1"/>
</dbReference>
<dbReference type="RefSeq" id="XP_012935783.1">
    <property type="nucleotide sequence ID" value="XM_013080329.2"/>
</dbReference>
<feature type="compositionally biased region" description="Polar residues" evidence="2">
    <location>
        <begin position="340"/>
        <end position="353"/>
    </location>
</feature>
<organism evidence="3 4">
    <name type="scientific">Aplysia californica</name>
    <name type="common">California sea hare</name>
    <dbReference type="NCBI Taxonomy" id="6500"/>
    <lineage>
        <taxon>Eukaryota</taxon>
        <taxon>Metazoa</taxon>
        <taxon>Spiralia</taxon>
        <taxon>Lophotrochozoa</taxon>
        <taxon>Mollusca</taxon>
        <taxon>Gastropoda</taxon>
        <taxon>Heterobranchia</taxon>
        <taxon>Euthyneura</taxon>
        <taxon>Tectipleura</taxon>
        <taxon>Aplysiida</taxon>
        <taxon>Aplysioidea</taxon>
        <taxon>Aplysiidae</taxon>
        <taxon>Aplysia</taxon>
    </lineage>
</organism>